<organism evidence="1">
    <name type="scientific">marine sediment metagenome</name>
    <dbReference type="NCBI Taxonomy" id="412755"/>
    <lineage>
        <taxon>unclassified sequences</taxon>
        <taxon>metagenomes</taxon>
        <taxon>ecological metagenomes</taxon>
    </lineage>
</organism>
<gene>
    <name evidence="1" type="ORF">S12H4_53830</name>
</gene>
<feature type="non-terminal residue" evidence="1">
    <location>
        <position position="54"/>
    </location>
</feature>
<reference evidence="1" key="1">
    <citation type="journal article" date="2014" name="Front. Microbiol.">
        <title>High frequency of phylogenetically diverse reductive dehalogenase-homologous genes in deep subseafloor sedimentary metagenomes.</title>
        <authorList>
            <person name="Kawai M."/>
            <person name="Futagami T."/>
            <person name="Toyoda A."/>
            <person name="Takaki Y."/>
            <person name="Nishi S."/>
            <person name="Hori S."/>
            <person name="Arai W."/>
            <person name="Tsubouchi T."/>
            <person name="Morono Y."/>
            <person name="Uchiyama I."/>
            <person name="Ito T."/>
            <person name="Fujiyama A."/>
            <person name="Inagaki F."/>
            <person name="Takami H."/>
        </authorList>
    </citation>
    <scope>NUCLEOTIDE SEQUENCE</scope>
    <source>
        <strain evidence="1">Expedition CK06-06</strain>
    </source>
</reference>
<dbReference type="EMBL" id="BARW01034332">
    <property type="protein sequence ID" value="GAJ05228.1"/>
    <property type="molecule type" value="Genomic_DNA"/>
</dbReference>
<name>X1TIS7_9ZZZZ</name>
<proteinExistence type="predicted"/>
<accession>X1TIS7</accession>
<dbReference type="AlphaFoldDB" id="X1TIS7"/>
<sequence>METTSTITIELEGCEKTQANRGITLLDLKKKLRIKEEPLTPVVGALFNSRIMGR</sequence>
<comment type="caution">
    <text evidence="1">The sequence shown here is derived from an EMBL/GenBank/DDBJ whole genome shotgun (WGS) entry which is preliminary data.</text>
</comment>
<protein>
    <recommendedName>
        <fullName evidence="2">TGS domain-containing protein</fullName>
    </recommendedName>
</protein>
<evidence type="ECO:0008006" key="2">
    <source>
        <dbReference type="Google" id="ProtNLM"/>
    </source>
</evidence>
<evidence type="ECO:0000313" key="1">
    <source>
        <dbReference type="EMBL" id="GAJ05228.1"/>
    </source>
</evidence>